<protein>
    <submittedName>
        <fullName evidence="1">Uncharacterized protein</fullName>
    </submittedName>
</protein>
<comment type="caution">
    <text evidence="1">The sequence shown here is derived from an EMBL/GenBank/DDBJ whole genome shotgun (WGS) entry which is preliminary data.</text>
</comment>
<dbReference type="GO" id="GO:0003676">
    <property type="term" value="F:nucleic acid binding"/>
    <property type="evidence" value="ECO:0007669"/>
    <property type="project" value="InterPro"/>
</dbReference>
<reference evidence="1" key="1">
    <citation type="submission" date="2019-10" db="EMBL/GenBank/DDBJ databases">
        <title>Conservation and host-specific expression of non-tandemly repeated heterogenous ribosome RNA gene in arbuscular mycorrhizal fungi.</title>
        <authorList>
            <person name="Maeda T."/>
            <person name="Kobayashi Y."/>
            <person name="Nakagawa T."/>
            <person name="Ezawa T."/>
            <person name="Yamaguchi K."/>
            <person name="Bino T."/>
            <person name="Nishimoto Y."/>
            <person name="Shigenobu S."/>
            <person name="Kawaguchi M."/>
        </authorList>
    </citation>
    <scope>NUCLEOTIDE SEQUENCE</scope>
    <source>
        <strain evidence="1">HR1</strain>
    </source>
</reference>
<dbReference type="InterPro" id="IPR012337">
    <property type="entry name" value="RNaseH-like_sf"/>
</dbReference>
<accession>A0A8H3LJC0</accession>
<proteinExistence type="predicted"/>
<dbReference type="EMBL" id="BLAL01000162">
    <property type="protein sequence ID" value="GES86805.1"/>
    <property type="molecule type" value="Genomic_DNA"/>
</dbReference>
<gene>
    <name evidence="1" type="ORF">RCL2_001384700</name>
</gene>
<evidence type="ECO:0000313" key="2">
    <source>
        <dbReference type="Proteomes" id="UP000615446"/>
    </source>
</evidence>
<evidence type="ECO:0000313" key="1">
    <source>
        <dbReference type="EMBL" id="GES86805.1"/>
    </source>
</evidence>
<name>A0A8H3LJC0_9GLOM</name>
<dbReference type="SUPFAM" id="SSF53098">
    <property type="entry name" value="Ribonuclease H-like"/>
    <property type="match status" value="1"/>
</dbReference>
<organism evidence="1 2">
    <name type="scientific">Rhizophagus clarus</name>
    <dbReference type="NCBI Taxonomy" id="94130"/>
    <lineage>
        <taxon>Eukaryota</taxon>
        <taxon>Fungi</taxon>
        <taxon>Fungi incertae sedis</taxon>
        <taxon>Mucoromycota</taxon>
        <taxon>Glomeromycotina</taxon>
        <taxon>Glomeromycetes</taxon>
        <taxon>Glomerales</taxon>
        <taxon>Glomeraceae</taxon>
        <taxon>Rhizophagus</taxon>
    </lineage>
</organism>
<dbReference type="InterPro" id="IPR036397">
    <property type="entry name" value="RNaseH_sf"/>
</dbReference>
<dbReference type="AlphaFoldDB" id="A0A8H3LJC0"/>
<dbReference type="Gene3D" id="3.30.420.10">
    <property type="entry name" value="Ribonuclease H-like superfamily/Ribonuclease H"/>
    <property type="match status" value="1"/>
</dbReference>
<sequence>MDTCSFSINNVEHPFIDIWLSSYKAASLIRINNRNALFPLIDLSQLIAGDRSTLITWKQYKILAGLSQKGPKAKYILTANIHTQLNDTFDHLPSMNCIVLIPHAQADNDMWINRWISPAPDKDSLLEIKIKDRKLDIKLIKVKSHAKDPWNELADDLAKKGTELSTHHHLTFNFGSQDYHFSPYFEDVLIEQKMCNFLNAMSQIQAYSEWKDLHVNEDAFTQQSH</sequence>
<dbReference type="Proteomes" id="UP000615446">
    <property type="component" value="Unassembled WGS sequence"/>
</dbReference>